<keyword evidence="3" id="KW-1185">Reference proteome</keyword>
<keyword evidence="1" id="KW-1133">Transmembrane helix</keyword>
<dbReference type="Proteomes" id="UP000198916">
    <property type="component" value="Unassembled WGS sequence"/>
</dbReference>
<dbReference type="InterPro" id="IPR038636">
    <property type="entry name" value="Wzi_sf"/>
</dbReference>
<reference evidence="3" key="1">
    <citation type="submission" date="2016-10" db="EMBL/GenBank/DDBJ databases">
        <authorList>
            <person name="Varghese N."/>
            <person name="Submissions S."/>
        </authorList>
    </citation>
    <scope>NUCLEOTIDE SEQUENCE [LARGE SCALE GENOMIC DNA]</scope>
    <source>
        <strain evidence="3">Jip14</strain>
    </source>
</reference>
<dbReference type="AlphaFoldDB" id="A0A1H7RGH4"/>
<evidence type="ECO:0000313" key="2">
    <source>
        <dbReference type="EMBL" id="SEL59199.1"/>
    </source>
</evidence>
<accession>A0A1H7RGH4</accession>
<dbReference type="Gene3D" id="2.40.160.130">
    <property type="entry name" value="Capsule assembly protein Wzi"/>
    <property type="match status" value="1"/>
</dbReference>
<dbReference type="EMBL" id="FNZR01000007">
    <property type="protein sequence ID" value="SEL59199.1"/>
    <property type="molecule type" value="Genomic_DNA"/>
</dbReference>
<proteinExistence type="predicted"/>
<dbReference type="Pfam" id="PF14052">
    <property type="entry name" value="Caps_assemb_Wzi"/>
    <property type="match status" value="1"/>
</dbReference>
<organism evidence="2 3">
    <name type="scientific">Parapedobacter koreensis</name>
    <dbReference type="NCBI Taxonomy" id="332977"/>
    <lineage>
        <taxon>Bacteria</taxon>
        <taxon>Pseudomonadati</taxon>
        <taxon>Bacteroidota</taxon>
        <taxon>Sphingobacteriia</taxon>
        <taxon>Sphingobacteriales</taxon>
        <taxon>Sphingobacteriaceae</taxon>
        <taxon>Parapedobacter</taxon>
    </lineage>
</organism>
<evidence type="ECO:0000256" key="1">
    <source>
        <dbReference type="SAM" id="Phobius"/>
    </source>
</evidence>
<keyword evidence="1" id="KW-0812">Transmembrane</keyword>
<keyword evidence="1" id="KW-0472">Membrane</keyword>
<sequence length="578" mass="66809">MLLTKITYHRRYCVNYVLSAIMLSVFYGTGWAQSLPVGTPLLEDFYRREQLLGRLDSTVSFSIRPLTNAVIQRLNIYKPNGVVAVRDKSIYNFTTGDTLKVHILPVQWRHQINTTIPYGWNDGAMIPSAGYQTMAAAGIYMQYKFLSIQLRPEYVLAQNKAYQGYNGKSAREWSQWYVAIGNSMDKPERFGEGWYSKFLPGQSSIRLNFDPVSIGLSSENLWWGPSLYNSLMMSNTAPGFAHLTLNTTRPVKTPIGAFEGQLIAGRLEESGYLPTPSGNPDHFDNYYRPKSDDWRYLSGLVLTYQPKWLPGLSIGFSRAFMMYSESLEGKIANYLPFFAPTSKSSYSEEQDSALNEGEGIARDELLNMFVRWVIPAANAEAYFEYGRNDHPWDSRDLVVQLEHSRSYIFGFRKLTPLNWLGTDYLNVNLEVAQTEGSKTEDIRRGGPWYRHGGVRHGYTHLGQLIGAGIDPGSNLQTLNFSWIREMKQLGVQFQRYVHNNDFFYRISDDMRRNWVDISMALYGEWDYKNLLISSQLHFIKAMNYQYELEEKPEIRNYWSFDEQDKFNLQFQVGLFYQF</sequence>
<dbReference type="STRING" id="332977.SAMN05421740_10795"/>
<feature type="transmembrane region" description="Helical" evidence="1">
    <location>
        <begin position="12"/>
        <end position="32"/>
    </location>
</feature>
<dbReference type="OrthoDB" id="1293009at2"/>
<dbReference type="InterPro" id="IPR026950">
    <property type="entry name" value="Caps_assemb_Wzi"/>
</dbReference>
<name>A0A1H7RGH4_9SPHI</name>
<protein>
    <submittedName>
        <fullName evidence="2">Capsule assembly protein Wzi</fullName>
    </submittedName>
</protein>
<evidence type="ECO:0000313" key="3">
    <source>
        <dbReference type="Proteomes" id="UP000198916"/>
    </source>
</evidence>
<gene>
    <name evidence="2" type="ORF">SAMN05421740_10795</name>
</gene>